<reference evidence="2" key="2">
    <citation type="submission" date="2024-03" db="EMBL/GenBank/DDBJ databases">
        <authorList>
            <person name="Ni Y."/>
            <person name="Xu T."/>
            <person name="Yan S."/>
            <person name="Chen L."/>
            <person name="Wang Y."/>
        </authorList>
    </citation>
    <scope>NUCLEOTIDE SEQUENCE</scope>
    <source>
        <strain evidence="2">NTM1</strain>
    </source>
</reference>
<evidence type="ECO:0000313" key="2">
    <source>
        <dbReference type="EMBL" id="DBA52020.1"/>
    </source>
</evidence>
<reference evidence="2" key="1">
    <citation type="journal article" date="2024" name="Environ. Microbiol. Rep.">
        <title>Hiding in plain sight: The discovery of complete genomes of 11 hypothetical spindle-shaped viruses that putatively infect mesophilic ammonia-oxidizing archaea.</title>
        <authorList>
            <person name="Ni Y."/>
            <person name="Xu T."/>
            <person name="Yan S."/>
            <person name="Chen L."/>
            <person name="Wang Y."/>
        </authorList>
    </citation>
    <scope>NUCLEOTIDE SEQUENCE</scope>
    <source>
        <strain evidence="2">NTM1</strain>
    </source>
</reference>
<feature type="region of interest" description="Disordered" evidence="1">
    <location>
        <begin position="1"/>
        <end position="20"/>
    </location>
</feature>
<organism evidence="2">
    <name type="scientific">Nitrosopumilaceae spindle-shaped virus</name>
    <dbReference type="NCBI Taxonomy" id="3065433"/>
    <lineage>
        <taxon>Viruses</taxon>
    </lineage>
</organism>
<name>A0AAT9JH61_9VIRU</name>
<evidence type="ECO:0000256" key="1">
    <source>
        <dbReference type="SAM" id="MobiDB-lite"/>
    </source>
</evidence>
<protein>
    <submittedName>
        <fullName evidence="2">ORF62</fullName>
    </submittedName>
</protein>
<dbReference type="EMBL" id="BK067788">
    <property type="protein sequence ID" value="DBA52020.1"/>
    <property type="molecule type" value="Genomic_DNA"/>
</dbReference>
<proteinExistence type="predicted"/>
<sequence>MDENKISLPNENKKKTHCKNGHELNEDNLLQYELSIGKRACKKCRAERQRIKNKTQSWKDYKSTWKKSKPNYDKDYYQQNKEVLQQKNRERWHKNRDRYIIKQKQRFQIYKVEIKIEVLTHYGNGKLQCICCKQEGIAFLTLDHINGREENDRGRNPNKKSGVRLWALLKKQNYPEGYQTLCWNCNCARQINKGICPHKQ</sequence>
<accession>A0AAT9JH61</accession>